<protein>
    <submittedName>
        <fullName evidence="1">Uncharacterized protein</fullName>
    </submittedName>
</protein>
<dbReference type="EMBL" id="JAODUO010000601">
    <property type="protein sequence ID" value="KAK2177368.1"/>
    <property type="molecule type" value="Genomic_DNA"/>
</dbReference>
<reference evidence="1" key="1">
    <citation type="journal article" date="2023" name="Mol. Biol. Evol.">
        <title>Third-Generation Sequencing Reveals the Adaptive Role of the Epigenome in Three Deep-Sea Polychaetes.</title>
        <authorList>
            <person name="Perez M."/>
            <person name="Aroh O."/>
            <person name="Sun Y."/>
            <person name="Lan Y."/>
            <person name="Juniper S.K."/>
            <person name="Young C.R."/>
            <person name="Angers B."/>
            <person name="Qian P.Y."/>
        </authorList>
    </citation>
    <scope>NUCLEOTIDE SEQUENCE</scope>
    <source>
        <strain evidence="1">R07B-5</strain>
    </source>
</reference>
<dbReference type="Proteomes" id="UP001209878">
    <property type="component" value="Unassembled WGS sequence"/>
</dbReference>
<proteinExistence type="predicted"/>
<accession>A0AAD9NQU7</accession>
<gene>
    <name evidence="1" type="ORF">NP493_601g01040</name>
</gene>
<evidence type="ECO:0000313" key="2">
    <source>
        <dbReference type="Proteomes" id="UP001209878"/>
    </source>
</evidence>
<dbReference type="AlphaFoldDB" id="A0AAD9NQU7"/>
<organism evidence="1 2">
    <name type="scientific">Ridgeia piscesae</name>
    <name type="common">Tubeworm</name>
    <dbReference type="NCBI Taxonomy" id="27915"/>
    <lineage>
        <taxon>Eukaryota</taxon>
        <taxon>Metazoa</taxon>
        <taxon>Spiralia</taxon>
        <taxon>Lophotrochozoa</taxon>
        <taxon>Annelida</taxon>
        <taxon>Polychaeta</taxon>
        <taxon>Sedentaria</taxon>
        <taxon>Canalipalpata</taxon>
        <taxon>Sabellida</taxon>
        <taxon>Siboglinidae</taxon>
        <taxon>Ridgeia</taxon>
    </lineage>
</organism>
<sequence length="106" mass="12128">MRCIHLDNANNPYLTDNYSRCHLELYTRTQCPLLGVIFLAAVTPAAVQYRNMKHLNQFKRYVPAQLAKTTLDSVHTKQPFNDNSTLRSVHQLKCSVLAGKHPLYVT</sequence>
<evidence type="ECO:0000313" key="1">
    <source>
        <dbReference type="EMBL" id="KAK2177368.1"/>
    </source>
</evidence>
<name>A0AAD9NQU7_RIDPI</name>
<keyword evidence="2" id="KW-1185">Reference proteome</keyword>
<comment type="caution">
    <text evidence="1">The sequence shown here is derived from an EMBL/GenBank/DDBJ whole genome shotgun (WGS) entry which is preliminary data.</text>
</comment>